<evidence type="ECO:0000313" key="15">
    <source>
        <dbReference type="EMBL" id="SDN33103.1"/>
    </source>
</evidence>
<dbReference type="Gene3D" id="2.40.170.20">
    <property type="entry name" value="TonB-dependent receptor, beta-barrel domain"/>
    <property type="match status" value="1"/>
</dbReference>
<dbReference type="OrthoDB" id="9812892at2"/>
<evidence type="ECO:0000256" key="11">
    <source>
        <dbReference type="RuleBase" id="RU003357"/>
    </source>
</evidence>
<dbReference type="Pfam" id="PF07715">
    <property type="entry name" value="Plug"/>
    <property type="match status" value="1"/>
</dbReference>
<keyword evidence="9 10" id="KW-0998">Cell outer membrane</keyword>
<dbReference type="PANTHER" id="PTHR30069">
    <property type="entry name" value="TONB-DEPENDENT OUTER MEMBRANE RECEPTOR"/>
    <property type="match status" value="1"/>
</dbReference>
<dbReference type="Proteomes" id="UP000183200">
    <property type="component" value="Unassembled WGS sequence"/>
</dbReference>
<dbReference type="PROSITE" id="PS52016">
    <property type="entry name" value="TONB_DEPENDENT_REC_3"/>
    <property type="match status" value="1"/>
</dbReference>
<dbReference type="SUPFAM" id="SSF49464">
    <property type="entry name" value="Carboxypeptidase regulatory domain-like"/>
    <property type="match status" value="1"/>
</dbReference>
<comment type="similarity">
    <text evidence="10 11">Belongs to the TonB-dependent receptor family.</text>
</comment>
<dbReference type="GO" id="GO:0044718">
    <property type="term" value="P:siderophore transmembrane transport"/>
    <property type="evidence" value="ECO:0007669"/>
    <property type="project" value="TreeGrafter"/>
</dbReference>
<evidence type="ECO:0000259" key="14">
    <source>
        <dbReference type="Pfam" id="PF07715"/>
    </source>
</evidence>
<keyword evidence="16" id="KW-1185">Reference proteome</keyword>
<organism evidence="15 16">
    <name type="scientific">Pedobacter steynii</name>
    <dbReference type="NCBI Taxonomy" id="430522"/>
    <lineage>
        <taxon>Bacteria</taxon>
        <taxon>Pseudomonadati</taxon>
        <taxon>Bacteroidota</taxon>
        <taxon>Sphingobacteriia</taxon>
        <taxon>Sphingobacteriales</taxon>
        <taxon>Sphingobacteriaceae</taxon>
        <taxon>Pedobacter</taxon>
    </lineage>
</organism>
<dbReference type="InterPro" id="IPR012910">
    <property type="entry name" value="Plug_dom"/>
</dbReference>
<name>A0A1H0AJ14_9SPHI</name>
<dbReference type="PANTHER" id="PTHR30069:SF29">
    <property type="entry name" value="HEMOGLOBIN AND HEMOGLOBIN-HAPTOGLOBIN-BINDING PROTEIN 1-RELATED"/>
    <property type="match status" value="1"/>
</dbReference>
<comment type="subcellular location">
    <subcellularLocation>
        <location evidence="1 10">Cell outer membrane</location>
        <topology evidence="1 10">Multi-pass membrane protein</topology>
    </subcellularLocation>
</comment>
<sequence length="787" mass="88679">MQINKILLTGLLCAFHFFTLAQNATQFRITGKIQSTENQPIEGASIRIRTLKAGTVSATDGSYQLSLIKAGQYTIEASAVGYLTRKQVIEIKNTPELQTFDLTLQHDDQQMQTVNVVGKTEKRKLTESGFNVNAIETKALANTTADLNQVLSRSTGIRVRESGGLGSDFNFSINGLSGKQVKFFIDGIPMESFGNSMSLNNIPVNLAQRIEIYKGVVPVELGADALGGAVNIVTNQQVKQYLDMSYSYGSFNSHRASLSGRYTDPKTGLTFNASGFYNYADNNYTMKEIEVYDYAQSKYVNRNFKRFNDGFRSGMGQLELGYRDKSWADVFLVGMLYSSAYKEIQTGATQEKVFGKVHTYGDFAMPSLKYKKNDLFIKGLNASLFATYAKEKSSTVDTSTSRFDWTGNVIGYDKNFGERDQLSIWKYTNNFAILRANLSYLLNDNNSFSLNYALSAGRRKAIETLKSDQTANALDVPNKLDKGVLGLSWQNQSINERLSTSVFAKQYRLHTYIREAKYYNGTGYVKEEAEKTKIYYGYGVATRYKITEGTGLKASYEHAFRLPEVEELFGDGNTVLATPGLSPEESDNINLGLYATKQVNDHHFTAEASVFYRKAKNFIQLEVSNIYAKYRNVGNTQITGVDGEIRYSYKDLLSFTVNASYMNAVKKDPGSATKDERIPNQPWLFGNADLGIGKNDLLGKGSRLQLNWFTQYTHWFYLYWPDRAVAESKSKIPGQTVHNASLTYSVKEGKYNFSLESRNIFDTMAYDNFRLQKPGRAFFLKFRYFIK</sequence>
<dbReference type="InterPro" id="IPR000531">
    <property type="entry name" value="Beta-barrel_TonB"/>
</dbReference>
<dbReference type="Gene3D" id="2.170.130.10">
    <property type="entry name" value="TonB-dependent receptor, plug domain"/>
    <property type="match status" value="1"/>
</dbReference>
<keyword evidence="8 15" id="KW-0675">Receptor</keyword>
<accession>A0A1H0AJ14</accession>
<feature type="chain" id="PRO_5010165269" evidence="12">
    <location>
        <begin position="22"/>
        <end position="787"/>
    </location>
</feature>
<dbReference type="GO" id="GO:0009279">
    <property type="term" value="C:cell outer membrane"/>
    <property type="evidence" value="ECO:0007669"/>
    <property type="project" value="UniProtKB-SubCell"/>
</dbReference>
<keyword evidence="4 10" id="KW-0812">Transmembrane</keyword>
<reference evidence="16" key="1">
    <citation type="submission" date="2016-10" db="EMBL/GenBank/DDBJ databases">
        <authorList>
            <person name="Varghese N."/>
            <person name="Submissions S."/>
        </authorList>
    </citation>
    <scope>NUCLEOTIDE SEQUENCE [LARGE SCALE GENOMIC DNA]</scope>
    <source>
        <strain evidence="16">DSM 19110</strain>
    </source>
</reference>
<dbReference type="Pfam" id="PF00593">
    <property type="entry name" value="TonB_dep_Rec_b-barrel"/>
    <property type="match status" value="1"/>
</dbReference>
<keyword evidence="3 10" id="KW-1134">Transmembrane beta strand</keyword>
<evidence type="ECO:0000256" key="7">
    <source>
        <dbReference type="ARBA" id="ARBA00023136"/>
    </source>
</evidence>
<dbReference type="SUPFAM" id="SSF56935">
    <property type="entry name" value="Porins"/>
    <property type="match status" value="1"/>
</dbReference>
<evidence type="ECO:0000256" key="10">
    <source>
        <dbReference type="PROSITE-ProRule" id="PRU01360"/>
    </source>
</evidence>
<evidence type="ECO:0000256" key="9">
    <source>
        <dbReference type="ARBA" id="ARBA00023237"/>
    </source>
</evidence>
<evidence type="ECO:0000256" key="6">
    <source>
        <dbReference type="ARBA" id="ARBA00023077"/>
    </source>
</evidence>
<evidence type="ECO:0000256" key="2">
    <source>
        <dbReference type="ARBA" id="ARBA00022448"/>
    </source>
</evidence>
<protein>
    <submittedName>
        <fullName evidence="15">Outer membrane cobalamin receptor protein</fullName>
    </submittedName>
</protein>
<dbReference type="AlphaFoldDB" id="A0A1H0AJ14"/>
<feature type="domain" description="TonB-dependent receptor-like beta-barrel" evidence="13">
    <location>
        <begin position="400"/>
        <end position="756"/>
    </location>
</feature>
<dbReference type="InterPro" id="IPR037066">
    <property type="entry name" value="Plug_dom_sf"/>
</dbReference>
<feature type="domain" description="TonB-dependent receptor plug" evidence="14">
    <location>
        <begin position="127"/>
        <end position="229"/>
    </location>
</feature>
<feature type="signal peptide" evidence="12">
    <location>
        <begin position="1"/>
        <end position="21"/>
    </location>
</feature>
<evidence type="ECO:0000256" key="4">
    <source>
        <dbReference type="ARBA" id="ARBA00022692"/>
    </source>
</evidence>
<dbReference type="RefSeq" id="WP_074610206.1">
    <property type="nucleotide sequence ID" value="NZ_FNGY01000007.1"/>
</dbReference>
<keyword evidence="2 10" id="KW-0813">Transport</keyword>
<evidence type="ECO:0000256" key="1">
    <source>
        <dbReference type="ARBA" id="ARBA00004571"/>
    </source>
</evidence>
<evidence type="ECO:0000256" key="3">
    <source>
        <dbReference type="ARBA" id="ARBA00022452"/>
    </source>
</evidence>
<dbReference type="InterPro" id="IPR039426">
    <property type="entry name" value="TonB-dep_rcpt-like"/>
</dbReference>
<keyword evidence="5 12" id="KW-0732">Signal</keyword>
<dbReference type="InterPro" id="IPR008969">
    <property type="entry name" value="CarboxyPept-like_regulatory"/>
</dbReference>
<evidence type="ECO:0000256" key="12">
    <source>
        <dbReference type="SAM" id="SignalP"/>
    </source>
</evidence>
<evidence type="ECO:0000313" key="16">
    <source>
        <dbReference type="Proteomes" id="UP000183200"/>
    </source>
</evidence>
<evidence type="ECO:0000256" key="5">
    <source>
        <dbReference type="ARBA" id="ARBA00022729"/>
    </source>
</evidence>
<keyword evidence="6 11" id="KW-0798">TonB box</keyword>
<proteinExistence type="inferred from homology"/>
<dbReference type="EMBL" id="FNGY01000007">
    <property type="protein sequence ID" value="SDN33103.1"/>
    <property type="molecule type" value="Genomic_DNA"/>
</dbReference>
<evidence type="ECO:0000256" key="8">
    <source>
        <dbReference type="ARBA" id="ARBA00023170"/>
    </source>
</evidence>
<dbReference type="Pfam" id="PF13715">
    <property type="entry name" value="CarbopepD_reg_2"/>
    <property type="match status" value="1"/>
</dbReference>
<evidence type="ECO:0000259" key="13">
    <source>
        <dbReference type="Pfam" id="PF00593"/>
    </source>
</evidence>
<gene>
    <name evidence="15" type="ORF">SAMN05421820_107103</name>
</gene>
<dbReference type="InterPro" id="IPR036942">
    <property type="entry name" value="Beta-barrel_TonB_sf"/>
</dbReference>
<dbReference type="Gene3D" id="2.60.40.1120">
    <property type="entry name" value="Carboxypeptidase-like, regulatory domain"/>
    <property type="match status" value="1"/>
</dbReference>
<keyword evidence="7 10" id="KW-0472">Membrane</keyword>
<dbReference type="GO" id="GO:0015344">
    <property type="term" value="F:siderophore uptake transmembrane transporter activity"/>
    <property type="evidence" value="ECO:0007669"/>
    <property type="project" value="TreeGrafter"/>
</dbReference>